<dbReference type="Proteomes" id="UP001279553">
    <property type="component" value="Unassembled WGS sequence"/>
</dbReference>
<dbReference type="PANTHER" id="PTHR30203">
    <property type="entry name" value="OUTER MEMBRANE CATION EFFLUX PROTEIN"/>
    <property type="match status" value="1"/>
</dbReference>
<dbReference type="InterPro" id="IPR003423">
    <property type="entry name" value="OMP_efflux"/>
</dbReference>
<dbReference type="PROSITE" id="PS51257">
    <property type="entry name" value="PROKAR_LIPOPROTEIN"/>
    <property type="match status" value="1"/>
</dbReference>
<gene>
    <name evidence="2" type="ORF">SIL87_01270</name>
</gene>
<keyword evidence="3" id="KW-1185">Reference proteome</keyword>
<evidence type="ECO:0000256" key="1">
    <source>
        <dbReference type="ARBA" id="ARBA00007613"/>
    </source>
</evidence>
<dbReference type="RefSeq" id="WP_319612477.1">
    <property type="nucleotide sequence ID" value="NZ_JAWXYB010000002.1"/>
</dbReference>
<evidence type="ECO:0000313" key="2">
    <source>
        <dbReference type="EMBL" id="MDX5929396.1"/>
    </source>
</evidence>
<sequence>MTLSNFKRLSGLALLLPGLLAGCARYTARPINPAARAAVLSARRLNDPKLLRFLAAMGHPAQELDDRRWGIDTLTLVAVYERPDLSIADANYALAKGGLTTAAAIPNPVLGLSPTYNTAAGLPSPIKIGPIVTFLITSFGARPASIAAARADIAASREAVLTAAWQERTRVRNALLAVWQARAQARLARQSAQYAEAGLTVLSQRYSAGMVSISALILQRLTAEQAQFAATEAVRRERLARAGLATAIGLPNAALHGIKLDLSAFDHVQKPVNLDVLARQALVNRPTVLAALERYVAAQDRLKVAIDNQYPAFNIGPGYNYDQGQNKFILALSLPLPIFNQNQGPIAVARAQRHLAAAQFDQVQQRVLSGIDTARTDWRASRDVTEAAERAADSAKRSEASALSDFRAGATGRVRLLGAEQTAILARQNALAAQIQARVALGHLEDALHHVFFRSAS</sequence>
<dbReference type="Pfam" id="PF02321">
    <property type="entry name" value="OEP"/>
    <property type="match status" value="2"/>
</dbReference>
<dbReference type="GO" id="GO:0015562">
    <property type="term" value="F:efflux transmembrane transporter activity"/>
    <property type="evidence" value="ECO:0007669"/>
    <property type="project" value="InterPro"/>
</dbReference>
<dbReference type="EMBL" id="JAWXYB010000002">
    <property type="protein sequence ID" value="MDX5929396.1"/>
    <property type="molecule type" value="Genomic_DNA"/>
</dbReference>
<comment type="caution">
    <text evidence="2">The sequence shown here is derived from an EMBL/GenBank/DDBJ whole genome shotgun (WGS) entry which is preliminary data.</text>
</comment>
<proteinExistence type="inferred from homology"/>
<dbReference type="PANTHER" id="PTHR30203:SF24">
    <property type="entry name" value="BLR4935 PROTEIN"/>
    <property type="match status" value="1"/>
</dbReference>
<dbReference type="InterPro" id="IPR010131">
    <property type="entry name" value="MdtP/NodT-like"/>
</dbReference>
<evidence type="ECO:0000313" key="3">
    <source>
        <dbReference type="Proteomes" id="UP001279553"/>
    </source>
</evidence>
<name>A0AAW9DKA1_ACIAO</name>
<dbReference type="SUPFAM" id="SSF56954">
    <property type="entry name" value="Outer membrane efflux proteins (OEP)"/>
    <property type="match status" value="1"/>
</dbReference>
<comment type="similarity">
    <text evidence="1">Belongs to the outer membrane factor (OMF) (TC 1.B.17) family.</text>
</comment>
<protein>
    <submittedName>
        <fullName evidence="2">TolC family protein</fullName>
    </submittedName>
</protein>
<dbReference type="AlphaFoldDB" id="A0AAW9DKA1"/>
<reference evidence="2 3" key="1">
    <citation type="submission" date="2023-11" db="EMBL/GenBank/DDBJ databases">
        <title>MicrobeMod: A computational toolkit for identifying prokaryotic methylation and restriction-modification with nanopore sequencing.</title>
        <authorList>
            <person name="Crits-Christoph A."/>
            <person name="Kang S.C."/>
            <person name="Lee H."/>
            <person name="Ostrov N."/>
        </authorList>
    </citation>
    <scope>NUCLEOTIDE SEQUENCE [LARGE SCALE GENOMIC DNA]</scope>
    <source>
        <strain evidence="2 3">DSMZ 700</strain>
    </source>
</reference>
<dbReference type="Gene3D" id="1.20.1600.10">
    <property type="entry name" value="Outer membrane efflux proteins (OEP)"/>
    <property type="match status" value="1"/>
</dbReference>
<organism evidence="2 3">
    <name type="scientific">Acidiphilium acidophilum</name>
    <name type="common">Thiobacillus acidophilus</name>
    <dbReference type="NCBI Taxonomy" id="76588"/>
    <lineage>
        <taxon>Bacteria</taxon>
        <taxon>Pseudomonadati</taxon>
        <taxon>Pseudomonadota</taxon>
        <taxon>Alphaproteobacteria</taxon>
        <taxon>Acetobacterales</taxon>
        <taxon>Acidocellaceae</taxon>
        <taxon>Acidiphilium</taxon>
    </lineage>
</organism>
<accession>A0AAW9DKA1</accession>